<dbReference type="AlphaFoldDB" id="A0A9P4KGP4"/>
<gene>
    <name evidence="2" type="ORF">CC78DRAFT_575906</name>
</gene>
<evidence type="ECO:0000313" key="3">
    <source>
        <dbReference type="Proteomes" id="UP000800093"/>
    </source>
</evidence>
<accession>A0A9P4KGP4</accession>
<dbReference type="EMBL" id="ML986586">
    <property type="protein sequence ID" value="KAF2268433.1"/>
    <property type="molecule type" value="Genomic_DNA"/>
</dbReference>
<feature type="compositionally biased region" description="Basic and acidic residues" evidence="1">
    <location>
        <begin position="53"/>
        <end position="67"/>
    </location>
</feature>
<organism evidence="2 3">
    <name type="scientific">Lojkania enalia</name>
    <dbReference type="NCBI Taxonomy" id="147567"/>
    <lineage>
        <taxon>Eukaryota</taxon>
        <taxon>Fungi</taxon>
        <taxon>Dikarya</taxon>
        <taxon>Ascomycota</taxon>
        <taxon>Pezizomycotina</taxon>
        <taxon>Dothideomycetes</taxon>
        <taxon>Pleosporomycetidae</taxon>
        <taxon>Pleosporales</taxon>
        <taxon>Pleosporales incertae sedis</taxon>
        <taxon>Lojkania</taxon>
    </lineage>
</organism>
<sequence>MPAGKSLFSTSTGNVPAVMGAGGTRDSDRDGRAWGRRVGARERAPKARQGKAPRTERTGGEKGEKEKTMHKRSQAVECSGGSEVARGRGLEGFFVVVPPAGAAGPLRPDCQPRRRLGCWDAGIPWMSGYQDAMVSGRQGQGSRGSRKANLPANVLAPSCVLCLPTYILLYNTIYYTHAAHARLRRATQVPRRQVNTYTHSACPGLPHRSSVFEHASTGLCLWSLSAGGQRPFIQRTPRGCVSCVSCICSLAHLANRGALGRWQAGAGVLSWHLSFATPFSLSRGSGLAPRRVVAQSEAVRGGLENGLPHRKAGLDASLILQMHDAGATQNPTHCGWTRKLASTGPITRIRGATLSEPTTNFSPSTQSGSLQFQPWQLTSGLAQHGR</sequence>
<comment type="caution">
    <text evidence="2">The sequence shown here is derived from an EMBL/GenBank/DDBJ whole genome shotgun (WGS) entry which is preliminary data.</text>
</comment>
<name>A0A9P4KGP4_9PLEO</name>
<evidence type="ECO:0000313" key="2">
    <source>
        <dbReference type="EMBL" id="KAF2268433.1"/>
    </source>
</evidence>
<dbReference type="Proteomes" id="UP000800093">
    <property type="component" value="Unassembled WGS sequence"/>
</dbReference>
<proteinExistence type="predicted"/>
<reference evidence="3" key="1">
    <citation type="journal article" date="2020" name="Stud. Mycol.">
        <title>101 Dothideomycetes genomes: A test case for predicting lifestyles and emergence of pathogens.</title>
        <authorList>
            <person name="Haridas S."/>
            <person name="Albert R."/>
            <person name="Binder M."/>
            <person name="Bloem J."/>
            <person name="LaButti K."/>
            <person name="Salamov A."/>
            <person name="Andreopoulos B."/>
            <person name="Baker S."/>
            <person name="Barry K."/>
            <person name="Bills G."/>
            <person name="Bluhm B."/>
            <person name="Cannon C."/>
            <person name="Castanera R."/>
            <person name="Culley D."/>
            <person name="Daum C."/>
            <person name="Ezra D."/>
            <person name="Gonzalez J."/>
            <person name="Henrissat B."/>
            <person name="Kuo A."/>
            <person name="Liang C."/>
            <person name="Lipzen A."/>
            <person name="Lutzoni F."/>
            <person name="Magnuson J."/>
            <person name="Mondo S."/>
            <person name="Nolan M."/>
            <person name="Ohm R."/>
            <person name="Pangilinan J."/>
            <person name="Park H.-J."/>
            <person name="Ramirez L."/>
            <person name="Alfaro M."/>
            <person name="Sun H."/>
            <person name="Tritt A."/>
            <person name="Yoshinaga Y."/>
            <person name="Zwiers L.-H."/>
            <person name="Turgeon B."/>
            <person name="Goodwin S."/>
            <person name="Spatafora J."/>
            <person name="Crous P."/>
            <person name="Grigoriev I."/>
        </authorList>
    </citation>
    <scope>NUCLEOTIDE SEQUENCE [LARGE SCALE GENOMIC DNA]</scope>
    <source>
        <strain evidence="3">CBS 304.66</strain>
    </source>
</reference>
<protein>
    <submittedName>
        <fullName evidence="2">Uncharacterized protein</fullName>
    </submittedName>
</protein>
<keyword evidence="3" id="KW-1185">Reference proteome</keyword>
<evidence type="ECO:0000256" key="1">
    <source>
        <dbReference type="SAM" id="MobiDB-lite"/>
    </source>
</evidence>
<feature type="region of interest" description="Disordered" evidence="1">
    <location>
        <begin position="1"/>
        <end position="80"/>
    </location>
</feature>
<feature type="compositionally biased region" description="Basic and acidic residues" evidence="1">
    <location>
        <begin position="25"/>
        <end position="45"/>
    </location>
</feature>